<protein>
    <recommendedName>
        <fullName evidence="6">Response regulatory domain-containing protein</fullName>
    </recommendedName>
</protein>
<dbReference type="GO" id="GO:0005886">
    <property type="term" value="C:plasma membrane"/>
    <property type="evidence" value="ECO:0007669"/>
    <property type="project" value="TreeGrafter"/>
</dbReference>
<reference evidence="7 8" key="1">
    <citation type="submission" date="2017-10" db="EMBL/GenBank/DDBJ databases">
        <title>Novel microbial diversity and functional potential in the marine mammal oral microbiome.</title>
        <authorList>
            <person name="Dudek N.K."/>
            <person name="Sun C.L."/>
            <person name="Burstein D."/>
            <person name="Kantor R.S."/>
            <person name="Aliaga Goltsman D.S."/>
            <person name="Bik E.M."/>
            <person name="Thomas B.C."/>
            <person name="Banfield J.F."/>
            <person name="Relman D.A."/>
        </authorList>
    </citation>
    <scope>NUCLEOTIDE SEQUENCE [LARGE SCALE GENOMIC DNA]</scope>
    <source>
        <strain evidence="7">DOLZORAL124_49_17</strain>
    </source>
</reference>
<dbReference type="Gene3D" id="3.30.300.160">
    <property type="entry name" value="Type II secretion system, protein E, N-terminal domain"/>
    <property type="match status" value="1"/>
</dbReference>
<dbReference type="Pfam" id="PF05157">
    <property type="entry name" value="MshEN"/>
    <property type="match status" value="1"/>
</dbReference>
<comment type="similarity">
    <text evidence="1">Belongs to the GSP E family.</text>
</comment>
<dbReference type="InterPro" id="IPR037257">
    <property type="entry name" value="T2SS_E_N_sf"/>
</dbReference>
<evidence type="ECO:0000256" key="1">
    <source>
        <dbReference type="ARBA" id="ARBA00006611"/>
    </source>
</evidence>
<evidence type="ECO:0000256" key="4">
    <source>
        <dbReference type="PROSITE-ProRule" id="PRU00169"/>
    </source>
</evidence>
<dbReference type="Proteomes" id="UP000229740">
    <property type="component" value="Unassembled WGS sequence"/>
</dbReference>
<proteinExistence type="inferred from homology"/>
<dbReference type="GO" id="GO:0016887">
    <property type="term" value="F:ATP hydrolysis activity"/>
    <property type="evidence" value="ECO:0007669"/>
    <property type="project" value="TreeGrafter"/>
</dbReference>
<dbReference type="InterPro" id="IPR027417">
    <property type="entry name" value="P-loop_NTPase"/>
</dbReference>
<dbReference type="InterPro" id="IPR011006">
    <property type="entry name" value="CheY-like_superfamily"/>
</dbReference>
<dbReference type="GO" id="GO:0000160">
    <property type="term" value="P:phosphorelay signal transduction system"/>
    <property type="evidence" value="ECO:0007669"/>
    <property type="project" value="InterPro"/>
</dbReference>
<evidence type="ECO:0000313" key="7">
    <source>
        <dbReference type="EMBL" id="PID55754.1"/>
    </source>
</evidence>
<sequence>MQKNKIGEIFVRSGLISADALKRALVEHRKNPNEKLSRTLVRMNLTSYSEVAEVLSRQSNIPFIDLNMVVIDPRAVQKIPAELAMKHHILPIYAEKNNLVLAVEDPYDFEAVEAARFASGLNIRPHVASYPDISNAIQRYHALDVVMKARAVQKPDEDMDFILKHTLGNDVQLAQLKEQSKSAVVQNTLNTIIFQAIAIRADAIVFEPLKTHLQVRNRANGALSNGTKIPKKLQKAMLAHIKIMAGLDYAKHMIPQKGRTQYHMQQRTLELEVSCLPAQYGESVIIQILDFGEQVPLIKDLGFQAEDMMKALKLLSLPNGMILVCGPPGSGQTATVYALAHEVLRHQRRIVTIEASIGYQLKGAQQVQINAASGLNFSRALESVLRQHTEVIVLGDIRDKKTAETALRASLNGHLILGVVRSRTLTDAISDLIALGVSPQLVSSALSGIITQRMVRKLCPHCREQYHPLPSLLKKIEETVHERPSGEFLRGKGCQACNFSGFHERFAVYYIALMSQTMARIIQQDVTKSGISRIESSLLSKAILARVTDGETSLEELERVIFHDGRPRRLLNPEDDEQVEQFQQSPQAEAPQHSAPVKASAPLPDEPVLAQTQGSLPVIVRYKAEECKILIVEPNLKLKTQISNALIARSFQVLSATNGVEALETIVRELPDLVICESVLPKLDGLNMVYRLRKSTNTGGIPVIIISSKAETADRIRGFAAGSDDYLPKPFSMHELFLRINAILRRTRRS</sequence>
<accession>A0A2G6E119</accession>
<evidence type="ECO:0000256" key="3">
    <source>
        <dbReference type="ARBA" id="ARBA00022840"/>
    </source>
</evidence>
<evidence type="ECO:0000313" key="8">
    <source>
        <dbReference type="Proteomes" id="UP000229740"/>
    </source>
</evidence>
<organism evidence="7 8">
    <name type="scientific">candidate division KSB3 bacterium</name>
    <dbReference type="NCBI Taxonomy" id="2044937"/>
    <lineage>
        <taxon>Bacteria</taxon>
        <taxon>candidate division KSB3</taxon>
    </lineage>
</organism>
<evidence type="ECO:0000259" key="6">
    <source>
        <dbReference type="PROSITE" id="PS50110"/>
    </source>
</evidence>
<evidence type="ECO:0000256" key="2">
    <source>
        <dbReference type="ARBA" id="ARBA00022741"/>
    </source>
</evidence>
<dbReference type="SUPFAM" id="SSF160246">
    <property type="entry name" value="EspE N-terminal domain-like"/>
    <property type="match status" value="1"/>
</dbReference>
<dbReference type="SUPFAM" id="SSF52172">
    <property type="entry name" value="CheY-like"/>
    <property type="match status" value="1"/>
</dbReference>
<name>A0A2G6E119_9BACT</name>
<gene>
    <name evidence="7" type="ORF">CSB45_14560</name>
</gene>
<dbReference type="Gene3D" id="3.40.50.2300">
    <property type="match status" value="1"/>
</dbReference>
<evidence type="ECO:0000256" key="5">
    <source>
        <dbReference type="SAM" id="MobiDB-lite"/>
    </source>
</evidence>
<dbReference type="GO" id="GO:0005524">
    <property type="term" value="F:ATP binding"/>
    <property type="evidence" value="ECO:0007669"/>
    <property type="project" value="UniProtKB-KW"/>
</dbReference>
<dbReference type="InterPro" id="IPR001482">
    <property type="entry name" value="T2SS/T4SS_dom"/>
</dbReference>
<dbReference type="Gene3D" id="3.30.450.90">
    <property type="match status" value="1"/>
</dbReference>
<dbReference type="AlphaFoldDB" id="A0A2G6E119"/>
<comment type="caution">
    <text evidence="7">The sequence shown here is derived from an EMBL/GenBank/DDBJ whole genome shotgun (WGS) entry which is preliminary data.</text>
</comment>
<dbReference type="PROSITE" id="PS50110">
    <property type="entry name" value="RESPONSE_REGULATORY"/>
    <property type="match status" value="1"/>
</dbReference>
<keyword evidence="2" id="KW-0547">Nucleotide-binding</keyword>
<keyword evidence="3" id="KW-0067">ATP-binding</keyword>
<comment type="caution">
    <text evidence="4">Lacks conserved residue(s) required for the propagation of feature annotation.</text>
</comment>
<feature type="region of interest" description="Disordered" evidence="5">
    <location>
        <begin position="576"/>
        <end position="602"/>
    </location>
</feature>
<dbReference type="EMBL" id="PDPS01000044">
    <property type="protein sequence ID" value="PID55754.1"/>
    <property type="molecule type" value="Genomic_DNA"/>
</dbReference>
<dbReference type="InterPro" id="IPR001789">
    <property type="entry name" value="Sig_transdc_resp-reg_receiver"/>
</dbReference>
<dbReference type="SMART" id="SM00448">
    <property type="entry name" value="REC"/>
    <property type="match status" value="1"/>
</dbReference>
<dbReference type="SUPFAM" id="SSF52540">
    <property type="entry name" value="P-loop containing nucleoside triphosphate hydrolases"/>
    <property type="match status" value="1"/>
</dbReference>
<dbReference type="PANTHER" id="PTHR30258">
    <property type="entry name" value="TYPE II SECRETION SYSTEM PROTEIN GSPE-RELATED"/>
    <property type="match status" value="1"/>
</dbReference>
<dbReference type="PANTHER" id="PTHR30258:SF1">
    <property type="entry name" value="PROTEIN TRANSPORT PROTEIN HOFB HOMOLOG"/>
    <property type="match status" value="1"/>
</dbReference>
<feature type="domain" description="Response regulatory" evidence="6">
    <location>
        <begin position="628"/>
        <end position="744"/>
    </location>
</feature>
<dbReference type="InterPro" id="IPR007831">
    <property type="entry name" value="T2SS_GspE_N"/>
</dbReference>
<dbReference type="Pfam" id="PF00072">
    <property type="entry name" value="Response_reg"/>
    <property type="match status" value="1"/>
</dbReference>
<dbReference type="Gene3D" id="3.40.50.300">
    <property type="entry name" value="P-loop containing nucleotide triphosphate hydrolases"/>
    <property type="match status" value="1"/>
</dbReference>
<dbReference type="Pfam" id="PF00437">
    <property type="entry name" value="T2SSE"/>
    <property type="match status" value="1"/>
</dbReference>